<evidence type="ECO:0000313" key="2">
    <source>
        <dbReference type="Proteomes" id="UP001519924"/>
    </source>
</evidence>
<dbReference type="RefSeq" id="WP_220118120.1">
    <property type="nucleotide sequence ID" value="NZ_JAHZUY010000038.1"/>
</dbReference>
<comment type="caution">
    <text evidence="1">The sequence shown here is derived from an EMBL/GenBank/DDBJ whole genome shotgun (WGS) entry which is preliminary data.</text>
</comment>
<protein>
    <submittedName>
        <fullName evidence="1">Uncharacterized protein</fullName>
    </submittedName>
</protein>
<dbReference type="EMBL" id="JAHZUY010000038">
    <property type="protein sequence ID" value="MBW8270379.1"/>
    <property type="molecule type" value="Genomic_DNA"/>
</dbReference>
<proteinExistence type="predicted"/>
<name>A0ABS7F4F9_9PROT</name>
<accession>A0ABS7F4F9</accession>
<organism evidence="1 2">
    <name type="scientific">Caldovatus aquaticus</name>
    <dbReference type="NCBI Taxonomy" id="2865671"/>
    <lineage>
        <taxon>Bacteria</taxon>
        <taxon>Pseudomonadati</taxon>
        <taxon>Pseudomonadota</taxon>
        <taxon>Alphaproteobacteria</taxon>
        <taxon>Acetobacterales</taxon>
        <taxon>Roseomonadaceae</taxon>
        <taxon>Caldovatus</taxon>
    </lineage>
</organism>
<reference evidence="1 2" key="1">
    <citation type="submission" date="2021-08" db="EMBL/GenBank/DDBJ databases">
        <title>Caldovatus sediminis gen. nov., sp. nov., a moderately thermophilic bacterium isolated from a hot spring.</title>
        <authorList>
            <person name="Hu C.-J."/>
            <person name="Li W.-J."/>
            <person name="Xian W.-D."/>
        </authorList>
    </citation>
    <scope>NUCLEOTIDE SEQUENCE [LARGE SCALE GENOMIC DNA]</scope>
    <source>
        <strain evidence="1 2">SYSU G05006</strain>
    </source>
</reference>
<keyword evidence="2" id="KW-1185">Reference proteome</keyword>
<dbReference type="Proteomes" id="UP001519924">
    <property type="component" value="Unassembled WGS sequence"/>
</dbReference>
<sequence>MFAFLAGGGAAPSAAEFLARPHPAPLWFEPALTPAAAPGPAPLALAMFTAPRGWASGDAVAILFGDAATRPGGVRDGLAATLLAEDTGVLEVGAVPDGAADEAHALQLARLFGALRALRRDQGAGPVVVAIGYGAGEDAVLAAAVEAVAALHLGADGPRFAAAIAIGPVAARFTAGTPPPPAERWRERVPLLCAALAPVTGDPGGIACTAALLGGEVMAAR</sequence>
<gene>
    <name evidence="1" type="ORF">K1J50_12900</name>
</gene>
<evidence type="ECO:0000313" key="1">
    <source>
        <dbReference type="EMBL" id="MBW8270379.1"/>
    </source>
</evidence>